<comment type="caution">
    <text evidence="2">The sequence shown here is derived from an EMBL/GenBank/DDBJ whole genome shotgun (WGS) entry which is preliminary data.</text>
</comment>
<reference evidence="2" key="1">
    <citation type="submission" date="2023-07" db="EMBL/GenBank/DDBJ databases">
        <authorList>
            <consortium name="AG Swart"/>
            <person name="Singh M."/>
            <person name="Singh A."/>
            <person name="Seah K."/>
            <person name="Emmerich C."/>
        </authorList>
    </citation>
    <scope>NUCLEOTIDE SEQUENCE</scope>
    <source>
        <strain evidence="2">DP1</strain>
    </source>
</reference>
<keyword evidence="3" id="KW-1185">Reference proteome</keyword>
<organism evidence="2 3">
    <name type="scientific">Euplotes crassus</name>
    <dbReference type="NCBI Taxonomy" id="5936"/>
    <lineage>
        <taxon>Eukaryota</taxon>
        <taxon>Sar</taxon>
        <taxon>Alveolata</taxon>
        <taxon>Ciliophora</taxon>
        <taxon>Intramacronucleata</taxon>
        <taxon>Spirotrichea</taxon>
        <taxon>Hypotrichia</taxon>
        <taxon>Euplotida</taxon>
        <taxon>Euplotidae</taxon>
        <taxon>Moneuplotes</taxon>
    </lineage>
</organism>
<protein>
    <submittedName>
        <fullName evidence="2">Uncharacterized protein</fullName>
    </submittedName>
</protein>
<evidence type="ECO:0000313" key="2">
    <source>
        <dbReference type="EMBL" id="CAI2387063.1"/>
    </source>
</evidence>
<sequence>MEKKSKKCLEKLFLPSHSIKIMSYFGYAHEVFFLMVRLSRKTSAIIKKHELIFIQYLEKKVRTINSSSMCQLEKFSEKYMRFYQLDIRLMNNKYTARVRKVLEKLISFENELPEIKQFRNNQKKLKSLKAKLEKERTGTRKMPKLKVKWKEEVRDLEKQLSAFQNSAKPSYYNPGKISIAVSNYKSILNLIHQNKPDLVKYPYDKKVEVSGTQRYLPLMSNVSFSLGVNRGIATDNELTEQPEDSNNPSKTIFQKAKITINEVEHFDLFVPKVKRSAKVISLDIRAKNRLMCFCDALSSSDKLFEATDILKLSLEMNCNPFTRNQFIKKTFFKSLNYIPAPNLKKICFLKIQSQFIFEFLSQCNSKGLRCLQSNYPELETISFNLNEVRSSSIEDLLKTSNELASIPDDTIRFEHKVILVNLTGSKSIFEITTNSSCSFETNCLMRVTKDNFLFGNVWSMTISKLTQCKSLSLQILRENYPNEYGYIASDKSPVKTKGSYAILPRSCIRNLIYVPKNSN</sequence>
<dbReference type="AlphaFoldDB" id="A0AAD1Y9L3"/>
<evidence type="ECO:0000256" key="1">
    <source>
        <dbReference type="SAM" id="Coils"/>
    </source>
</evidence>
<feature type="coiled-coil region" evidence="1">
    <location>
        <begin position="115"/>
        <end position="166"/>
    </location>
</feature>
<dbReference type="EMBL" id="CAMPGE010029583">
    <property type="protein sequence ID" value="CAI2387063.1"/>
    <property type="molecule type" value="Genomic_DNA"/>
</dbReference>
<accession>A0AAD1Y9L3</accession>
<proteinExistence type="predicted"/>
<gene>
    <name evidence="2" type="ORF">ECRASSUSDP1_LOCUS28690</name>
</gene>
<dbReference type="Proteomes" id="UP001295684">
    <property type="component" value="Unassembled WGS sequence"/>
</dbReference>
<evidence type="ECO:0000313" key="3">
    <source>
        <dbReference type="Proteomes" id="UP001295684"/>
    </source>
</evidence>
<keyword evidence="1" id="KW-0175">Coiled coil</keyword>
<name>A0AAD1Y9L3_EUPCR</name>